<evidence type="ECO:0000256" key="1">
    <source>
        <dbReference type="ARBA" id="ARBA00002434"/>
    </source>
</evidence>
<keyword evidence="7" id="KW-0598">Phosphotransferase system</keyword>
<dbReference type="PANTHER" id="PTHR30181:SF2">
    <property type="entry name" value="PTS SYSTEM MANNITOL-SPECIFIC EIICBA COMPONENT"/>
    <property type="match status" value="1"/>
</dbReference>
<evidence type="ECO:0000256" key="7">
    <source>
        <dbReference type="ARBA" id="ARBA00022683"/>
    </source>
</evidence>
<dbReference type="PANTHER" id="PTHR30181">
    <property type="entry name" value="MANNITOL PERMEASE IIC COMPONENT"/>
    <property type="match status" value="1"/>
</dbReference>
<evidence type="ECO:0000256" key="4">
    <source>
        <dbReference type="ARBA" id="ARBA00022553"/>
    </source>
</evidence>
<dbReference type="PROSITE" id="PS51094">
    <property type="entry name" value="PTS_EIIA_TYPE_2"/>
    <property type="match status" value="1"/>
</dbReference>
<comment type="function">
    <text evidence="1">The phosphoenolpyruvate-dependent sugar phosphotransferase system (sugar PTS), a major carbohydrate active transport system, catalyzes the phosphorylation of incoming sugar substrates concomitantly with their translocation across the cell membrane. The enzyme II CmtAB PTS system is involved in D-mannitol transport.</text>
</comment>
<protein>
    <recommendedName>
        <fullName evidence="2">Mannitol-specific phosphotransferase enzyme IIA component</fullName>
    </recommendedName>
    <alternativeName>
        <fullName evidence="10">EIIA</fullName>
    </alternativeName>
    <alternativeName>
        <fullName evidence="11">EIII</fullName>
    </alternativeName>
    <alternativeName>
        <fullName evidence="9">PTS system mannitol-specific EIIA component</fullName>
    </alternativeName>
</protein>
<evidence type="ECO:0000313" key="14">
    <source>
        <dbReference type="Proteomes" id="UP000462055"/>
    </source>
</evidence>
<dbReference type="CDD" id="cd00211">
    <property type="entry name" value="PTS_IIA_fru"/>
    <property type="match status" value="1"/>
</dbReference>
<sequence>MPDLLARSAVRLDAAAADRDDAVRQCGLALVSAGAAEPGYVEAMLDRERTVSTYVGEGVAIPHGTLAGKELVHHDALCVLRFPGGVDWNGERVALCVGIAARDDGHVRILSELAQILLDPGRARRLRETADADEVIRLLRPDGEENAQ</sequence>
<evidence type="ECO:0000256" key="3">
    <source>
        <dbReference type="ARBA" id="ARBA00022448"/>
    </source>
</evidence>
<gene>
    <name evidence="13" type="ORF">F8568_004845</name>
</gene>
<accession>A0A6I4M1T5</accession>
<dbReference type="InterPro" id="IPR050893">
    <property type="entry name" value="Sugar_PTS"/>
</dbReference>
<dbReference type="GO" id="GO:0009401">
    <property type="term" value="P:phosphoenolpyruvate-dependent sugar phosphotransferase system"/>
    <property type="evidence" value="ECO:0007669"/>
    <property type="project" value="UniProtKB-KW"/>
</dbReference>
<dbReference type="Pfam" id="PF00359">
    <property type="entry name" value="PTS_EIIA_2"/>
    <property type="match status" value="1"/>
</dbReference>
<dbReference type="PROSITE" id="PS00372">
    <property type="entry name" value="PTS_EIIA_TYPE_2_HIS"/>
    <property type="match status" value="1"/>
</dbReference>
<evidence type="ECO:0000256" key="10">
    <source>
        <dbReference type="ARBA" id="ARBA00030956"/>
    </source>
</evidence>
<feature type="domain" description="PTS EIIA type-2" evidence="12">
    <location>
        <begin position="3"/>
        <end position="142"/>
    </location>
</feature>
<keyword evidence="3" id="KW-0813">Transport</keyword>
<keyword evidence="14" id="KW-1185">Reference proteome</keyword>
<keyword evidence="5 13" id="KW-0762">Sugar transport</keyword>
<dbReference type="GO" id="GO:0005886">
    <property type="term" value="C:plasma membrane"/>
    <property type="evidence" value="ECO:0007669"/>
    <property type="project" value="TreeGrafter"/>
</dbReference>
<dbReference type="AlphaFoldDB" id="A0A6I4M1T5"/>
<dbReference type="GO" id="GO:0016301">
    <property type="term" value="F:kinase activity"/>
    <property type="evidence" value="ECO:0007669"/>
    <property type="project" value="UniProtKB-KW"/>
</dbReference>
<dbReference type="GO" id="GO:0090563">
    <property type="term" value="F:protein-phosphocysteine-sugar phosphotransferase activity"/>
    <property type="evidence" value="ECO:0007669"/>
    <property type="project" value="TreeGrafter"/>
</dbReference>
<keyword evidence="4" id="KW-0597">Phosphoprotein</keyword>
<proteinExistence type="predicted"/>
<evidence type="ECO:0000256" key="11">
    <source>
        <dbReference type="ARBA" id="ARBA00030962"/>
    </source>
</evidence>
<organism evidence="13 14">
    <name type="scientific">Actinomadura physcomitrii</name>
    <dbReference type="NCBI Taxonomy" id="2650748"/>
    <lineage>
        <taxon>Bacteria</taxon>
        <taxon>Bacillati</taxon>
        <taxon>Actinomycetota</taxon>
        <taxon>Actinomycetes</taxon>
        <taxon>Streptosporangiales</taxon>
        <taxon>Thermomonosporaceae</taxon>
        <taxon>Actinomadura</taxon>
    </lineage>
</organism>
<dbReference type="Proteomes" id="UP000462055">
    <property type="component" value="Unassembled WGS sequence"/>
</dbReference>
<comment type="caution">
    <text evidence="13">The sequence shown here is derived from an EMBL/GenBank/DDBJ whole genome shotgun (WGS) entry which is preliminary data.</text>
</comment>
<reference evidence="13" key="1">
    <citation type="submission" date="2019-12" db="EMBL/GenBank/DDBJ databases">
        <title>Actinomadura physcomitrii sp. nov., a novel actinomycete isolated from moss [Physcomitrium sphaericum (Ludw) Fuernr].</title>
        <authorList>
            <person name="Zhuang X."/>
        </authorList>
    </citation>
    <scope>NUCLEOTIDE SEQUENCE [LARGE SCALE GENOMIC DNA]</scope>
    <source>
        <strain evidence="13">LD22</strain>
    </source>
</reference>
<dbReference type="EMBL" id="WBMS02000003">
    <property type="protein sequence ID" value="MVZ99712.1"/>
    <property type="molecule type" value="Genomic_DNA"/>
</dbReference>
<evidence type="ECO:0000259" key="12">
    <source>
        <dbReference type="PROSITE" id="PS51094"/>
    </source>
</evidence>
<evidence type="ECO:0000313" key="13">
    <source>
        <dbReference type="EMBL" id="MVZ99712.1"/>
    </source>
</evidence>
<dbReference type="Gene3D" id="3.40.930.10">
    <property type="entry name" value="Mannitol-specific EII, Chain A"/>
    <property type="match status" value="1"/>
</dbReference>
<dbReference type="SUPFAM" id="SSF55804">
    <property type="entry name" value="Phoshotransferase/anion transport protein"/>
    <property type="match status" value="1"/>
</dbReference>
<evidence type="ECO:0000256" key="2">
    <source>
        <dbReference type="ARBA" id="ARBA00014783"/>
    </source>
</evidence>
<keyword evidence="6" id="KW-0808">Transferase</keyword>
<dbReference type="InterPro" id="IPR002178">
    <property type="entry name" value="PTS_EIIA_type-2_dom"/>
</dbReference>
<evidence type="ECO:0000256" key="5">
    <source>
        <dbReference type="ARBA" id="ARBA00022597"/>
    </source>
</evidence>
<evidence type="ECO:0000256" key="9">
    <source>
        <dbReference type="ARBA" id="ARBA00029908"/>
    </source>
</evidence>
<keyword evidence="8" id="KW-0418">Kinase</keyword>
<dbReference type="InterPro" id="IPR016152">
    <property type="entry name" value="PTrfase/Anion_transptr"/>
</dbReference>
<dbReference type="RefSeq" id="WP_151591785.1">
    <property type="nucleotide sequence ID" value="NZ_WBMS02000003.1"/>
</dbReference>
<evidence type="ECO:0000256" key="8">
    <source>
        <dbReference type="ARBA" id="ARBA00022777"/>
    </source>
</evidence>
<evidence type="ECO:0000256" key="6">
    <source>
        <dbReference type="ARBA" id="ARBA00022679"/>
    </source>
</evidence>
<name>A0A6I4M1T5_9ACTN</name>